<feature type="transmembrane region" description="Helical" evidence="1">
    <location>
        <begin position="122"/>
        <end position="140"/>
    </location>
</feature>
<dbReference type="Proteomes" id="UP001185331">
    <property type="component" value="Unassembled WGS sequence"/>
</dbReference>
<dbReference type="Pfam" id="PF13160">
    <property type="entry name" value="DUF3995"/>
    <property type="match status" value="1"/>
</dbReference>
<evidence type="ECO:0008006" key="4">
    <source>
        <dbReference type="Google" id="ProtNLM"/>
    </source>
</evidence>
<evidence type="ECO:0000313" key="3">
    <source>
        <dbReference type="Proteomes" id="UP001185331"/>
    </source>
</evidence>
<proteinExistence type="predicted"/>
<reference evidence="2" key="1">
    <citation type="submission" date="2023-07" db="EMBL/GenBank/DDBJ databases">
        <title>Sorghum-associated microbial communities from plants grown in Nebraska, USA.</title>
        <authorList>
            <person name="Schachtman D."/>
        </authorList>
    </citation>
    <scope>NUCLEOTIDE SEQUENCE</scope>
    <source>
        <strain evidence="2">BE330</strain>
    </source>
</reference>
<evidence type="ECO:0000256" key="1">
    <source>
        <dbReference type="SAM" id="Phobius"/>
    </source>
</evidence>
<feature type="transmembrane region" description="Helical" evidence="1">
    <location>
        <begin position="56"/>
        <end position="75"/>
    </location>
</feature>
<dbReference type="AlphaFoldDB" id="A0AAE3XE60"/>
<protein>
    <recommendedName>
        <fullName evidence="4">DUF3995 domain-containing protein</fullName>
    </recommendedName>
</protein>
<accession>A0AAE3XE60</accession>
<evidence type="ECO:0000313" key="2">
    <source>
        <dbReference type="EMBL" id="MDR6218053.1"/>
    </source>
</evidence>
<dbReference type="EMBL" id="JAVDQK010000003">
    <property type="protein sequence ID" value="MDR6218053.1"/>
    <property type="molecule type" value="Genomic_DNA"/>
</dbReference>
<feature type="transmembrane region" description="Helical" evidence="1">
    <location>
        <begin position="6"/>
        <end position="25"/>
    </location>
</feature>
<dbReference type="RefSeq" id="WP_309852710.1">
    <property type="nucleotide sequence ID" value="NZ_JAVDQJ010000003.1"/>
</dbReference>
<sequence length="141" mass="14200">MDNLNVWSAGAALTLVSLAALHAVWATRNPWPARNAAQLSAHVIGGHSARDLPPPVACLTVAAALLTASALALAAPGTPGGSLVNTGAQVVAGTLLLRGTAGYALPALLPAMRGTPFVPLNAWLYSPLCLLLGAAILLSLR</sequence>
<keyword evidence="1" id="KW-0812">Transmembrane</keyword>
<organism evidence="2 3">
    <name type="scientific">Deinococcus soli</name>
    <name type="common">ex Cha et al. 2016</name>
    <dbReference type="NCBI Taxonomy" id="1309411"/>
    <lineage>
        <taxon>Bacteria</taxon>
        <taxon>Thermotogati</taxon>
        <taxon>Deinococcota</taxon>
        <taxon>Deinococci</taxon>
        <taxon>Deinococcales</taxon>
        <taxon>Deinococcaceae</taxon>
        <taxon>Deinococcus</taxon>
    </lineage>
</organism>
<comment type="caution">
    <text evidence="2">The sequence shown here is derived from an EMBL/GenBank/DDBJ whole genome shotgun (WGS) entry which is preliminary data.</text>
</comment>
<keyword evidence="1" id="KW-1133">Transmembrane helix</keyword>
<keyword evidence="1" id="KW-0472">Membrane</keyword>
<dbReference type="InterPro" id="IPR025058">
    <property type="entry name" value="DUF3995"/>
</dbReference>
<name>A0AAE3XE60_9DEIO</name>
<gene>
    <name evidence="2" type="ORF">J2Y00_001614</name>
</gene>